<sequence length="158" mass="18198">MQARQSEEMANAQSFLNRLWTFESDGKQWFNPDVSVIYPDRIRRRPPGTTSKGLGAHTDSGRWNAGCFQRISAFSPTSLMAIWRNMIPGMRHIVRKLKSTRWTTPPNVPCFGHSRAGQRSLICCLVRGCCTLCPFLKPWRTYCYVRCLMMCRRMNCAA</sequence>
<dbReference type="Pfam" id="PF07350">
    <property type="entry name" value="Gig2-like"/>
    <property type="match status" value="1"/>
</dbReference>
<proteinExistence type="predicted"/>
<reference evidence="1 2" key="1">
    <citation type="submission" date="2018-06" db="EMBL/GenBank/DDBJ databases">
        <authorList>
            <consortium name="Pathogen Informatics"/>
            <person name="Doyle S."/>
        </authorList>
    </citation>
    <scope>NUCLEOTIDE SEQUENCE [LARGE SCALE GENOMIC DNA]</scope>
    <source>
        <strain evidence="1 2">NCTC8009</strain>
    </source>
</reference>
<dbReference type="Gene3D" id="2.60.120.330">
    <property type="entry name" value="B-lactam Antibiotic, Isopenicillin N Synthase, Chain"/>
    <property type="match status" value="1"/>
</dbReference>
<protein>
    <submittedName>
        <fullName evidence="1">Protein</fullName>
    </submittedName>
</protein>
<accession>A0A2X3KFD7</accession>
<name>A0A2X3KFD7_ECOLX</name>
<evidence type="ECO:0000313" key="1">
    <source>
        <dbReference type="EMBL" id="SQD05614.1"/>
    </source>
</evidence>
<dbReference type="PANTHER" id="PTHR30613:SF1">
    <property type="entry name" value="DUF1479 DOMAIN PROTEIN (AFU_ORTHOLOGUE AFUA_5G09280)"/>
    <property type="match status" value="1"/>
</dbReference>
<dbReference type="InterPro" id="IPR010856">
    <property type="entry name" value="Gig2-like"/>
</dbReference>
<dbReference type="AlphaFoldDB" id="A0A2X3KFD7"/>
<dbReference type="PANTHER" id="PTHR30613">
    <property type="entry name" value="UNCHARACTERIZED PROTEIN YBIU-RELATED"/>
    <property type="match status" value="1"/>
</dbReference>
<gene>
    <name evidence="1" type="primary">ybiU_2</name>
    <name evidence="1" type="ORF">NCTC8009_06178</name>
</gene>
<dbReference type="InterPro" id="IPR027443">
    <property type="entry name" value="IPNS-like_sf"/>
</dbReference>
<organism evidence="1 2">
    <name type="scientific">Escherichia coli</name>
    <dbReference type="NCBI Taxonomy" id="562"/>
    <lineage>
        <taxon>Bacteria</taxon>
        <taxon>Pseudomonadati</taxon>
        <taxon>Pseudomonadota</taxon>
        <taxon>Gammaproteobacteria</taxon>
        <taxon>Enterobacterales</taxon>
        <taxon>Enterobacteriaceae</taxon>
        <taxon>Escherichia</taxon>
    </lineage>
</organism>
<evidence type="ECO:0000313" key="2">
    <source>
        <dbReference type="Proteomes" id="UP000250991"/>
    </source>
</evidence>
<dbReference type="EMBL" id="UARW01000010">
    <property type="protein sequence ID" value="SQD05614.1"/>
    <property type="molecule type" value="Genomic_DNA"/>
</dbReference>
<dbReference type="SUPFAM" id="SSF51197">
    <property type="entry name" value="Clavaminate synthase-like"/>
    <property type="match status" value="1"/>
</dbReference>
<dbReference type="Proteomes" id="UP000250991">
    <property type="component" value="Unassembled WGS sequence"/>
</dbReference>